<dbReference type="Proteomes" id="UP000789524">
    <property type="component" value="Unassembled WGS sequence"/>
</dbReference>
<comment type="caution">
    <text evidence="3">The sequence shown here is derived from an EMBL/GenBank/DDBJ whole genome shotgun (WGS) entry which is preliminary data.</text>
</comment>
<proteinExistence type="predicted"/>
<evidence type="ECO:0000256" key="1">
    <source>
        <dbReference type="SAM" id="MobiDB-lite"/>
    </source>
</evidence>
<accession>A0A8J2VXJ3</accession>
<keyword evidence="2" id="KW-0472">Membrane</keyword>
<dbReference type="EMBL" id="CAKASE010000048">
    <property type="protein sequence ID" value="CAG9562268.1"/>
    <property type="molecule type" value="Genomic_DNA"/>
</dbReference>
<name>A0A8J2VXJ3_9NEOP</name>
<organism evidence="3 4">
    <name type="scientific">Danaus chrysippus</name>
    <name type="common">African queen</name>
    <dbReference type="NCBI Taxonomy" id="151541"/>
    <lineage>
        <taxon>Eukaryota</taxon>
        <taxon>Metazoa</taxon>
        <taxon>Ecdysozoa</taxon>
        <taxon>Arthropoda</taxon>
        <taxon>Hexapoda</taxon>
        <taxon>Insecta</taxon>
        <taxon>Pterygota</taxon>
        <taxon>Neoptera</taxon>
        <taxon>Endopterygota</taxon>
        <taxon>Lepidoptera</taxon>
        <taxon>Glossata</taxon>
        <taxon>Ditrysia</taxon>
        <taxon>Papilionoidea</taxon>
        <taxon>Nymphalidae</taxon>
        <taxon>Danainae</taxon>
        <taxon>Danaini</taxon>
        <taxon>Danaina</taxon>
        <taxon>Danaus</taxon>
        <taxon>Anosia</taxon>
    </lineage>
</organism>
<evidence type="ECO:0000313" key="4">
    <source>
        <dbReference type="Proteomes" id="UP000789524"/>
    </source>
</evidence>
<keyword evidence="4" id="KW-1185">Reference proteome</keyword>
<feature type="compositionally biased region" description="Polar residues" evidence="1">
    <location>
        <begin position="121"/>
        <end position="133"/>
    </location>
</feature>
<reference evidence="3" key="1">
    <citation type="submission" date="2021-09" db="EMBL/GenBank/DDBJ databases">
        <authorList>
            <person name="Martin H S."/>
        </authorList>
    </citation>
    <scope>NUCLEOTIDE SEQUENCE</scope>
</reference>
<gene>
    <name evidence="3" type="ORF">DCHRY22_LOCUS3632</name>
</gene>
<feature type="transmembrane region" description="Helical" evidence="2">
    <location>
        <begin position="12"/>
        <end position="31"/>
    </location>
</feature>
<evidence type="ECO:0000256" key="2">
    <source>
        <dbReference type="SAM" id="Phobius"/>
    </source>
</evidence>
<protein>
    <submittedName>
        <fullName evidence="3">(African queen) hypothetical protein</fullName>
    </submittedName>
</protein>
<dbReference type="AlphaFoldDB" id="A0A8J2VXJ3"/>
<keyword evidence="2" id="KW-1133">Transmembrane helix</keyword>
<feature type="region of interest" description="Disordered" evidence="1">
    <location>
        <begin position="48"/>
        <end position="140"/>
    </location>
</feature>
<evidence type="ECO:0000313" key="3">
    <source>
        <dbReference type="EMBL" id="CAG9562268.1"/>
    </source>
</evidence>
<keyword evidence="2" id="KW-0812">Transmembrane</keyword>
<dbReference type="OrthoDB" id="6428372at2759"/>
<sequence length="140" mass="16060">MRSNTRENLRSQYLYLFHSLNACLCSLLHFYSNIIQLFQGGSDNKYANQQSRQYLPPSARGYDDGSNGEPANYDFEYMVQDAPSDNDFGHRESRRGGRRGLRESSTSSNLMEGNRPLNMKPTRTVSSPESHTRTSVRLRQ</sequence>